<evidence type="ECO:0000256" key="1">
    <source>
        <dbReference type="ARBA" id="ARBA00004474"/>
    </source>
</evidence>
<comment type="subcellular location">
    <subcellularLocation>
        <location evidence="1">Plastid</location>
    </subcellularLocation>
</comment>
<name>A0A0D3JSI9_EMIH1</name>
<accession>A0A0D3JSI9</accession>
<dbReference type="InterPro" id="IPR039633">
    <property type="entry name" value="PAP"/>
</dbReference>
<dbReference type="OMA" id="GTHRMAG"/>
<keyword evidence="2" id="KW-0934">Plastid</keyword>
<dbReference type="Proteomes" id="UP000013827">
    <property type="component" value="Unassembled WGS sequence"/>
</dbReference>
<dbReference type="EnsemblProtists" id="EOD26474">
    <property type="protein sequence ID" value="EOD26474"/>
    <property type="gene ID" value="EMIHUDRAFT_100526"/>
</dbReference>
<feature type="domain" description="Plastid lipid-associated protein/fibrillin conserved" evidence="3">
    <location>
        <begin position="63"/>
        <end position="212"/>
    </location>
</feature>
<evidence type="ECO:0000313" key="5">
    <source>
        <dbReference type="Proteomes" id="UP000013827"/>
    </source>
</evidence>
<dbReference type="AlphaFoldDB" id="A0A0D3JSI9"/>
<dbReference type="eggNOG" id="ENOG502SA3K">
    <property type="taxonomic scope" value="Eukaryota"/>
</dbReference>
<dbReference type="RefSeq" id="XP_005778903.1">
    <property type="nucleotide sequence ID" value="XM_005778846.1"/>
</dbReference>
<protein>
    <recommendedName>
        <fullName evidence="3">Plastid lipid-associated protein/fibrillin conserved domain-containing protein</fullName>
    </recommendedName>
</protein>
<dbReference type="Pfam" id="PF04755">
    <property type="entry name" value="PAP_fibrillin"/>
    <property type="match status" value="1"/>
</dbReference>
<evidence type="ECO:0000313" key="4">
    <source>
        <dbReference type="EnsemblProtists" id="EOD26474"/>
    </source>
</evidence>
<dbReference type="KEGG" id="ehx:EMIHUDRAFT_100526"/>
<organism evidence="4 5">
    <name type="scientific">Emiliania huxleyi (strain CCMP1516)</name>
    <dbReference type="NCBI Taxonomy" id="280463"/>
    <lineage>
        <taxon>Eukaryota</taxon>
        <taxon>Haptista</taxon>
        <taxon>Haptophyta</taxon>
        <taxon>Prymnesiophyceae</taxon>
        <taxon>Isochrysidales</taxon>
        <taxon>Noelaerhabdaceae</taxon>
        <taxon>Emiliania</taxon>
    </lineage>
</organism>
<dbReference type="PaxDb" id="2903-EOD26474"/>
<keyword evidence="5" id="KW-1185">Reference proteome</keyword>
<evidence type="ECO:0000256" key="2">
    <source>
        <dbReference type="ARBA" id="ARBA00022640"/>
    </source>
</evidence>
<sequence>MLPAFACLAIATRAARPLTISPQARAPAAACSATFTLTDPAFALRRYLQLRAVLAGAPMADSTVESLVCRIEEATGPTPFDERKIWGDWQLCWQKNSREAAASQKALAPLPQYSNFMLDESGVKVFRNIVALTKRLRVVADVEYTAPEADCGTPGRLGSVIRRATLELRVGQRWGWRPIGLPLPLRGEGWLEVVYLSDGMRITRGNRGGVFVHLRPELLTERAAWPAVGGGSGTHRMAGRR</sequence>
<dbReference type="GO" id="GO:0009536">
    <property type="term" value="C:plastid"/>
    <property type="evidence" value="ECO:0007669"/>
    <property type="project" value="UniProtKB-SubCell"/>
</dbReference>
<dbReference type="HOGENOM" id="CLU_1153489_0_0_1"/>
<reference evidence="5" key="1">
    <citation type="journal article" date="2013" name="Nature">
        <title>Pan genome of the phytoplankton Emiliania underpins its global distribution.</title>
        <authorList>
            <person name="Read B.A."/>
            <person name="Kegel J."/>
            <person name="Klute M.J."/>
            <person name="Kuo A."/>
            <person name="Lefebvre S.C."/>
            <person name="Maumus F."/>
            <person name="Mayer C."/>
            <person name="Miller J."/>
            <person name="Monier A."/>
            <person name="Salamov A."/>
            <person name="Young J."/>
            <person name="Aguilar M."/>
            <person name="Claverie J.M."/>
            <person name="Frickenhaus S."/>
            <person name="Gonzalez K."/>
            <person name="Herman E.K."/>
            <person name="Lin Y.C."/>
            <person name="Napier J."/>
            <person name="Ogata H."/>
            <person name="Sarno A.F."/>
            <person name="Shmutz J."/>
            <person name="Schroeder D."/>
            <person name="de Vargas C."/>
            <person name="Verret F."/>
            <person name="von Dassow P."/>
            <person name="Valentin K."/>
            <person name="Van de Peer Y."/>
            <person name="Wheeler G."/>
            <person name="Dacks J.B."/>
            <person name="Delwiche C.F."/>
            <person name="Dyhrman S.T."/>
            <person name="Glockner G."/>
            <person name="John U."/>
            <person name="Richards T."/>
            <person name="Worden A.Z."/>
            <person name="Zhang X."/>
            <person name="Grigoriev I.V."/>
            <person name="Allen A.E."/>
            <person name="Bidle K."/>
            <person name="Borodovsky M."/>
            <person name="Bowler C."/>
            <person name="Brownlee C."/>
            <person name="Cock J.M."/>
            <person name="Elias M."/>
            <person name="Gladyshev V.N."/>
            <person name="Groth M."/>
            <person name="Guda C."/>
            <person name="Hadaegh A."/>
            <person name="Iglesias-Rodriguez M.D."/>
            <person name="Jenkins J."/>
            <person name="Jones B.M."/>
            <person name="Lawson T."/>
            <person name="Leese F."/>
            <person name="Lindquist E."/>
            <person name="Lobanov A."/>
            <person name="Lomsadze A."/>
            <person name="Malik S.B."/>
            <person name="Marsh M.E."/>
            <person name="Mackinder L."/>
            <person name="Mock T."/>
            <person name="Mueller-Roeber B."/>
            <person name="Pagarete A."/>
            <person name="Parker M."/>
            <person name="Probert I."/>
            <person name="Quesneville H."/>
            <person name="Raines C."/>
            <person name="Rensing S.A."/>
            <person name="Riano-Pachon D.M."/>
            <person name="Richier S."/>
            <person name="Rokitta S."/>
            <person name="Shiraiwa Y."/>
            <person name="Soanes D.M."/>
            <person name="van der Giezen M."/>
            <person name="Wahlund T.M."/>
            <person name="Williams B."/>
            <person name="Wilson W."/>
            <person name="Wolfe G."/>
            <person name="Wurch L.L."/>
        </authorList>
    </citation>
    <scope>NUCLEOTIDE SEQUENCE</scope>
</reference>
<evidence type="ECO:0000259" key="3">
    <source>
        <dbReference type="Pfam" id="PF04755"/>
    </source>
</evidence>
<reference evidence="4" key="2">
    <citation type="submission" date="2024-10" db="UniProtKB">
        <authorList>
            <consortium name="EnsemblProtists"/>
        </authorList>
    </citation>
    <scope>IDENTIFICATION</scope>
</reference>
<dbReference type="PANTHER" id="PTHR31906">
    <property type="entry name" value="PLASTID-LIPID-ASSOCIATED PROTEIN 4, CHLOROPLASTIC-RELATED"/>
    <property type="match status" value="1"/>
</dbReference>
<dbReference type="GeneID" id="17272020"/>
<proteinExistence type="predicted"/>
<dbReference type="InterPro" id="IPR006843">
    <property type="entry name" value="PAP/fibrillin_dom"/>
</dbReference>